<feature type="compositionally biased region" description="Basic and acidic residues" evidence="1">
    <location>
        <begin position="72"/>
        <end position="84"/>
    </location>
</feature>
<gene>
    <name evidence="2" type="ORF">LCGC14_1018210</name>
</gene>
<sequence length="345" mass="38541">MAWIFLPELEESVLRSNRGCGRSATSKSTGTARPSSNQDSKPETWNPPRSGTILPPSTPDHGLGRWISSRAGSRDRARTSARRARERDWRASAAAFFSRSCGSQAWFDRSSSTWKTYQLSIFGEAEKWLEPLPRYGLMLDGVIYQLSMWERRTSGKDGGVWLTPRATDIGKGEGNETFIKRMGDRTDKCAQSLPAQVNNPKTWPTPRGTDGTHGGLVTPRKSKEGGNLIEAVSMNLWPTPAARDWRSGKASQETMERNARPLNEAVMWPTPRSNQAMAATITEKADPDRYPNLETVLKKRDPSVVGGSLNPTWVEWLMGYPSGWINLGLSETQWFLQRRGKRSKG</sequence>
<accession>A0A0F9N2W2</accession>
<evidence type="ECO:0000313" key="2">
    <source>
        <dbReference type="EMBL" id="KKN12269.1"/>
    </source>
</evidence>
<feature type="region of interest" description="Disordered" evidence="1">
    <location>
        <begin position="16"/>
        <end position="84"/>
    </location>
</feature>
<dbReference type="EMBL" id="LAZR01004050">
    <property type="protein sequence ID" value="KKN12269.1"/>
    <property type="molecule type" value="Genomic_DNA"/>
</dbReference>
<comment type="caution">
    <text evidence="2">The sequence shown here is derived from an EMBL/GenBank/DDBJ whole genome shotgun (WGS) entry which is preliminary data.</text>
</comment>
<organism evidence="2">
    <name type="scientific">marine sediment metagenome</name>
    <dbReference type="NCBI Taxonomy" id="412755"/>
    <lineage>
        <taxon>unclassified sequences</taxon>
        <taxon>metagenomes</taxon>
        <taxon>ecological metagenomes</taxon>
    </lineage>
</organism>
<feature type="compositionally biased region" description="Polar residues" evidence="1">
    <location>
        <begin position="23"/>
        <end position="39"/>
    </location>
</feature>
<dbReference type="AlphaFoldDB" id="A0A0F9N2W2"/>
<proteinExistence type="predicted"/>
<reference evidence="2" key="1">
    <citation type="journal article" date="2015" name="Nature">
        <title>Complex archaea that bridge the gap between prokaryotes and eukaryotes.</title>
        <authorList>
            <person name="Spang A."/>
            <person name="Saw J.H."/>
            <person name="Jorgensen S.L."/>
            <person name="Zaremba-Niedzwiedzka K."/>
            <person name="Martijn J."/>
            <person name="Lind A.E."/>
            <person name="van Eijk R."/>
            <person name="Schleper C."/>
            <person name="Guy L."/>
            <person name="Ettema T.J."/>
        </authorList>
    </citation>
    <scope>NUCLEOTIDE SEQUENCE</scope>
</reference>
<feature type="region of interest" description="Disordered" evidence="1">
    <location>
        <begin position="195"/>
        <end position="222"/>
    </location>
</feature>
<protein>
    <submittedName>
        <fullName evidence="2">Uncharacterized protein</fullName>
    </submittedName>
</protein>
<evidence type="ECO:0000256" key="1">
    <source>
        <dbReference type="SAM" id="MobiDB-lite"/>
    </source>
</evidence>
<name>A0A0F9N2W2_9ZZZZ</name>